<name>A0A506UBX6_9HYPH</name>
<dbReference type="Gene3D" id="3.20.20.80">
    <property type="entry name" value="Glycosidases"/>
    <property type="match status" value="1"/>
</dbReference>
<organism evidence="5 6">
    <name type="scientific">Pararhizobium mangrovi</name>
    <dbReference type="NCBI Taxonomy" id="2590452"/>
    <lineage>
        <taxon>Bacteria</taxon>
        <taxon>Pseudomonadati</taxon>
        <taxon>Pseudomonadota</taxon>
        <taxon>Alphaproteobacteria</taxon>
        <taxon>Hyphomicrobiales</taxon>
        <taxon>Rhizobiaceae</taxon>
        <taxon>Rhizobium/Agrobacterium group</taxon>
        <taxon>Pararhizobium</taxon>
    </lineage>
</organism>
<comment type="similarity">
    <text evidence="1">Belongs to the glycosyl hydrolase 25 family.</text>
</comment>
<dbReference type="RefSeq" id="WP_141165897.1">
    <property type="nucleotide sequence ID" value="NZ_VHLH01000006.1"/>
</dbReference>
<evidence type="ECO:0000313" key="6">
    <source>
        <dbReference type="Proteomes" id="UP000320314"/>
    </source>
</evidence>
<keyword evidence="6" id="KW-1185">Reference proteome</keyword>
<dbReference type="PANTHER" id="PTHR34135:SF2">
    <property type="entry name" value="LYSOZYME"/>
    <property type="match status" value="1"/>
</dbReference>
<gene>
    <name evidence="5" type="ORF">FJU11_04810</name>
</gene>
<dbReference type="GO" id="GO:0003796">
    <property type="term" value="F:lysozyme activity"/>
    <property type="evidence" value="ECO:0007669"/>
    <property type="project" value="InterPro"/>
</dbReference>
<dbReference type="CDD" id="cd06413">
    <property type="entry name" value="GH25_muramidase_1"/>
    <property type="match status" value="1"/>
</dbReference>
<proteinExistence type="inferred from homology"/>
<dbReference type="InterPro" id="IPR018077">
    <property type="entry name" value="Glyco_hydro_fam25_subgr"/>
</dbReference>
<dbReference type="OrthoDB" id="9798192at2"/>
<dbReference type="AlphaFoldDB" id="A0A506UBX6"/>
<dbReference type="InterPro" id="IPR017853">
    <property type="entry name" value="GH"/>
</dbReference>
<dbReference type="EMBL" id="VHLH01000006">
    <property type="protein sequence ID" value="TPW30335.1"/>
    <property type="molecule type" value="Genomic_DNA"/>
</dbReference>
<keyword evidence="2 5" id="KW-0378">Hydrolase</keyword>
<dbReference type="PROSITE" id="PS51257">
    <property type="entry name" value="PROKAR_LIPOPROTEIN"/>
    <property type="match status" value="1"/>
</dbReference>
<dbReference type="SMART" id="SM00641">
    <property type="entry name" value="Glyco_25"/>
    <property type="match status" value="1"/>
</dbReference>
<dbReference type="PANTHER" id="PTHR34135">
    <property type="entry name" value="LYSOZYME"/>
    <property type="match status" value="1"/>
</dbReference>
<dbReference type="GO" id="GO:0009253">
    <property type="term" value="P:peptidoglycan catabolic process"/>
    <property type="evidence" value="ECO:0007669"/>
    <property type="project" value="InterPro"/>
</dbReference>
<keyword evidence="4" id="KW-0732">Signal</keyword>
<dbReference type="Proteomes" id="UP000320314">
    <property type="component" value="Unassembled WGS sequence"/>
</dbReference>
<dbReference type="PROSITE" id="PS51904">
    <property type="entry name" value="GLYCOSYL_HYDROL_F25_2"/>
    <property type="match status" value="1"/>
</dbReference>
<feature type="chain" id="PRO_5021220484" evidence="4">
    <location>
        <begin position="22"/>
        <end position="265"/>
    </location>
</feature>
<keyword evidence="3" id="KW-0326">Glycosidase</keyword>
<evidence type="ECO:0000256" key="2">
    <source>
        <dbReference type="ARBA" id="ARBA00022801"/>
    </source>
</evidence>
<evidence type="ECO:0000256" key="4">
    <source>
        <dbReference type="SAM" id="SignalP"/>
    </source>
</evidence>
<evidence type="ECO:0000256" key="1">
    <source>
        <dbReference type="ARBA" id="ARBA00010646"/>
    </source>
</evidence>
<reference evidence="5 6" key="1">
    <citation type="submission" date="2019-06" db="EMBL/GenBank/DDBJ databases">
        <authorList>
            <person name="Li M."/>
        </authorList>
    </citation>
    <scope>NUCLEOTIDE SEQUENCE [LARGE SCALE GENOMIC DNA]</scope>
    <source>
        <strain evidence="5 6">BGMRC6574</strain>
    </source>
</reference>
<evidence type="ECO:0000313" key="5">
    <source>
        <dbReference type="EMBL" id="TPW30335.1"/>
    </source>
</evidence>
<accession>A0A506UBX6</accession>
<protein>
    <submittedName>
        <fullName evidence="5">Glycoside hydrolase family 25 protein</fullName>
    </submittedName>
</protein>
<feature type="signal peptide" evidence="4">
    <location>
        <begin position="1"/>
        <end position="21"/>
    </location>
</feature>
<dbReference type="InterPro" id="IPR002053">
    <property type="entry name" value="Glyco_hydro_25"/>
</dbReference>
<dbReference type="GO" id="GO:0016052">
    <property type="term" value="P:carbohydrate catabolic process"/>
    <property type="evidence" value="ECO:0007669"/>
    <property type="project" value="TreeGrafter"/>
</dbReference>
<sequence>MGLTRAAVIAALGVFVTSCTASSYDLMKTGSISASAMQTPFADSDPVDFGKITPAHYPIHGVDVSRWQGDVDWAKAHRHGVSFAFVKATEGGDRLDPRFDDYWKGARAAGIAVAPYHFYYFCTSPEQQARWFIQNVPKRSLGMPPVLDMEWNAHSPTCHRRPDPATVRADVKRFSAVIASYYGVKPIIYTTVDFHETNLDGYFADLRFWLRSVADHPDNVYHGRDWTFWQYTGTGIVPGIRGKADLNVFDGDVDAWKTWLSSATN</sequence>
<dbReference type="Pfam" id="PF01183">
    <property type="entry name" value="Glyco_hydro_25"/>
    <property type="match status" value="1"/>
</dbReference>
<dbReference type="SUPFAM" id="SSF51445">
    <property type="entry name" value="(Trans)glycosidases"/>
    <property type="match status" value="1"/>
</dbReference>
<evidence type="ECO:0000256" key="3">
    <source>
        <dbReference type="ARBA" id="ARBA00023295"/>
    </source>
</evidence>
<dbReference type="GO" id="GO:0016998">
    <property type="term" value="P:cell wall macromolecule catabolic process"/>
    <property type="evidence" value="ECO:0007669"/>
    <property type="project" value="InterPro"/>
</dbReference>
<comment type="caution">
    <text evidence="5">The sequence shown here is derived from an EMBL/GenBank/DDBJ whole genome shotgun (WGS) entry which is preliminary data.</text>
</comment>